<dbReference type="InterPro" id="IPR051834">
    <property type="entry name" value="RING_finger_E3_ligase"/>
</dbReference>
<dbReference type="InterPro" id="IPR001841">
    <property type="entry name" value="Znf_RING"/>
</dbReference>
<dbReference type="GO" id="GO:0061630">
    <property type="term" value="F:ubiquitin protein ligase activity"/>
    <property type="evidence" value="ECO:0007669"/>
    <property type="project" value="TreeGrafter"/>
</dbReference>
<dbReference type="GO" id="GO:0008270">
    <property type="term" value="F:zinc ion binding"/>
    <property type="evidence" value="ECO:0007669"/>
    <property type="project" value="UniProtKB-KW"/>
</dbReference>
<gene>
    <name evidence="7" type="ORF">ACAT0790_LOCUS3943</name>
</gene>
<keyword evidence="1" id="KW-0479">Metal-binding</keyword>
<evidence type="ECO:0000256" key="5">
    <source>
        <dbReference type="SAM" id="MobiDB-lite"/>
    </source>
</evidence>
<dbReference type="SUPFAM" id="SSF57850">
    <property type="entry name" value="RING/U-box"/>
    <property type="match status" value="1"/>
</dbReference>
<evidence type="ECO:0000256" key="3">
    <source>
        <dbReference type="ARBA" id="ARBA00022833"/>
    </source>
</evidence>
<evidence type="ECO:0000256" key="4">
    <source>
        <dbReference type="PROSITE-ProRule" id="PRU00175"/>
    </source>
</evidence>
<proteinExistence type="predicted"/>
<dbReference type="InterPro" id="IPR013083">
    <property type="entry name" value="Znf_RING/FYVE/PHD"/>
</dbReference>
<feature type="domain" description="RING-type" evidence="6">
    <location>
        <begin position="46"/>
        <end position="85"/>
    </location>
</feature>
<protein>
    <recommendedName>
        <fullName evidence="6">RING-type domain-containing protein</fullName>
    </recommendedName>
</protein>
<dbReference type="Pfam" id="PF13639">
    <property type="entry name" value="zf-RING_2"/>
    <property type="match status" value="1"/>
</dbReference>
<feature type="region of interest" description="Disordered" evidence="5">
    <location>
        <begin position="1"/>
        <end position="39"/>
    </location>
</feature>
<sequence length="115" mass="12309">MWEPSPASPRRQASLSAAKGLGQTDIARLPSHPSGDPRAPPTMPQCLICLEDFAPGDALVYLPCNHHFHASCAGIWLAKKAECPMRCSGALQSGGGGTEAEALRWPEEDPAWFEV</sequence>
<evidence type="ECO:0000256" key="2">
    <source>
        <dbReference type="ARBA" id="ARBA00022771"/>
    </source>
</evidence>
<name>A0A7S1PNY6_ALECA</name>
<keyword evidence="2 4" id="KW-0863">Zinc-finger</keyword>
<dbReference type="GO" id="GO:0006511">
    <property type="term" value="P:ubiquitin-dependent protein catabolic process"/>
    <property type="evidence" value="ECO:0007669"/>
    <property type="project" value="TreeGrafter"/>
</dbReference>
<dbReference type="EMBL" id="HBGE01006321">
    <property type="protein sequence ID" value="CAD9093479.1"/>
    <property type="molecule type" value="Transcribed_RNA"/>
</dbReference>
<dbReference type="SMART" id="SM00184">
    <property type="entry name" value="RING"/>
    <property type="match status" value="1"/>
</dbReference>
<evidence type="ECO:0000313" key="7">
    <source>
        <dbReference type="EMBL" id="CAD9093479.1"/>
    </source>
</evidence>
<reference evidence="7" key="1">
    <citation type="submission" date="2021-01" db="EMBL/GenBank/DDBJ databases">
        <authorList>
            <person name="Corre E."/>
            <person name="Pelletier E."/>
            <person name="Niang G."/>
            <person name="Scheremetjew M."/>
            <person name="Finn R."/>
            <person name="Kale V."/>
            <person name="Holt S."/>
            <person name="Cochrane G."/>
            <person name="Meng A."/>
            <person name="Brown T."/>
            <person name="Cohen L."/>
        </authorList>
    </citation>
    <scope>NUCLEOTIDE SEQUENCE</scope>
    <source>
        <strain evidence="7">OF101</strain>
    </source>
</reference>
<evidence type="ECO:0000259" key="6">
    <source>
        <dbReference type="PROSITE" id="PS50089"/>
    </source>
</evidence>
<dbReference type="Gene3D" id="3.30.40.10">
    <property type="entry name" value="Zinc/RING finger domain, C3HC4 (zinc finger)"/>
    <property type="match status" value="1"/>
</dbReference>
<dbReference type="AlphaFoldDB" id="A0A7S1PNY6"/>
<dbReference type="PROSITE" id="PS50089">
    <property type="entry name" value="ZF_RING_2"/>
    <property type="match status" value="1"/>
</dbReference>
<evidence type="ECO:0000256" key="1">
    <source>
        <dbReference type="ARBA" id="ARBA00022723"/>
    </source>
</evidence>
<organism evidence="7">
    <name type="scientific">Alexandrium catenella</name>
    <name type="common">Red tide dinoflagellate</name>
    <name type="synonym">Gonyaulax catenella</name>
    <dbReference type="NCBI Taxonomy" id="2925"/>
    <lineage>
        <taxon>Eukaryota</taxon>
        <taxon>Sar</taxon>
        <taxon>Alveolata</taxon>
        <taxon>Dinophyceae</taxon>
        <taxon>Gonyaulacales</taxon>
        <taxon>Pyrocystaceae</taxon>
        <taxon>Alexandrium</taxon>
    </lineage>
</organism>
<keyword evidence="3" id="KW-0862">Zinc</keyword>
<dbReference type="PANTHER" id="PTHR45931:SF3">
    <property type="entry name" value="RING ZINC FINGER-CONTAINING PROTEIN"/>
    <property type="match status" value="1"/>
</dbReference>
<dbReference type="PANTHER" id="PTHR45931">
    <property type="entry name" value="SI:CH211-59O9.10"/>
    <property type="match status" value="1"/>
</dbReference>
<dbReference type="GO" id="GO:0005634">
    <property type="term" value="C:nucleus"/>
    <property type="evidence" value="ECO:0007669"/>
    <property type="project" value="TreeGrafter"/>
</dbReference>
<accession>A0A7S1PNY6</accession>